<dbReference type="RefSeq" id="WP_091285381.1">
    <property type="nucleotide sequence ID" value="NZ_FAOZ01000040.1"/>
</dbReference>
<evidence type="ECO:0000313" key="3">
    <source>
        <dbReference type="Proteomes" id="UP000198802"/>
    </source>
</evidence>
<dbReference type="SMART" id="SM00943">
    <property type="entry name" value="Prim-Pol"/>
    <property type="match status" value="1"/>
</dbReference>
<dbReference type="AlphaFoldDB" id="A0A0S4R106"/>
<dbReference type="Proteomes" id="UP000198802">
    <property type="component" value="Unassembled WGS sequence"/>
</dbReference>
<name>A0A0S4R106_9ACTN</name>
<keyword evidence="3" id="KW-1185">Reference proteome</keyword>
<protein>
    <submittedName>
        <fullName evidence="2">Bifunctional DNA primase/polymerase, N-terminal</fullName>
    </submittedName>
</protein>
<gene>
    <name evidence="2" type="ORF">Ga0074812_14034</name>
</gene>
<sequence length="313" mass="33107">MTTIASGMLAVALNAAFRGWYVLPLRPGRKIPLAHDVDHCPRTGPCADGHRTWEQRATRDLAHVEAHWSAHPHHGVGIATGPSGLVVVDLDTPKPGDPPLPAAWQAEKVRTGAEVLVVLARRAGVEIPRTYMVRTGSGGWHLYYAAPPGARIGNTGRSLGPWIDTRGWGGQVVAAGTVVAGRLYTTARNLPIAPLPPTLFQPLLTPPRPAPRPVRVALPAGRRTAYLNAAIRRQLAYITDASTGARNTALYRSAVALGQLVAGGALTDTEVTDMLKQAADIHIGIDGFTAASADATIRSGLRASAARPRRIPA</sequence>
<dbReference type="EMBL" id="FAOZ01000040">
    <property type="protein sequence ID" value="CUU60458.1"/>
    <property type="molecule type" value="Genomic_DNA"/>
</dbReference>
<proteinExistence type="predicted"/>
<dbReference type="Pfam" id="PF09250">
    <property type="entry name" value="Prim-Pol"/>
    <property type="match status" value="1"/>
</dbReference>
<reference evidence="3" key="1">
    <citation type="submission" date="2015-11" db="EMBL/GenBank/DDBJ databases">
        <authorList>
            <person name="Varghese N."/>
        </authorList>
    </citation>
    <scope>NUCLEOTIDE SEQUENCE [LARGE SCALE GENOMIC DNA]</scope>
    <source>
        <strain evidence="3">DSM 45899</strain>
    </source>
</reference>
<organism evidence="2 3">
    <name type="scientific">Parafrankia irregularis</name>
    <dbReference type="NCBI Taxonomy" id="795642"/>
    <lineage>
        <taxon>Bacteria</taxon>
        <taxon>Bacillati</taxon>
        <taxon>Actinomycetota</taxon>
        <taxon>Actinomycetes</taxon>
        <taxon>Frankiales</taxon>
        <taxon>Frankiaceae</taxon>
        <taxon>Parafrankia</taxon>
    </lineage>
</organism>
<dbReference type="InterPro" id="IPR015330">
    <property type="entry name" value="DNA_primase/pol_bifunc_N"/>
</dbReference>
<dbReference type="SUPFAM" id="SSF56747">
    <property type="entry name" value="Prim-pol domain"/>
    <property type="match status" value="1"/>
</dbReference>
<accession>A0A0S4R106</accession>
<feature type="domain" description="DNA primase/polymerase bifunctional N-terminal" evidence="1">
    <location>
        <begin position="12"/>
        <end position="199"/>
    </location>
</feature>
<evidence type="ECO:0000259" key="1">
    <source>
        <dbReference type="SMART" id="SM00943"/>
    </source>
</evidence>
<evidence type="ECO:0000313" key="2">
    <source>
        <dbReference type="EMBL" id="CUU60458.1"/>
    </source>
</evidence>
<dbReference type="CDD" id="cd04859">
    <property type="entry name" value="Prim_Pol"/>
    <property type="match status" value="1"/>
</dbReference>